<dbReference type="PANTHER" id="PTHR34618:SF1">
    <property type="entry name" value="SECRETED PROTEIN"/>
    <property type="match status" value="1"/>
</dbReference>
<dbReference type="AlphaFoldDB" id="A0A5B0LQ06"/>
<feature type="signal peptide" evidence="2">
    <location>
        <begin position="1"/>
        <end position="24"/>
    </location>
</feature>
<proteinExistence type="predicted"/>
<evidence type="ECO:0000256" key="2">
    <source>
        <dbReference type="SAM" id="SignalP"/>
    </source>
</evidence>
<keyword evidence="2" id="KW-0732">Signal</keyword>
<reference evidence="3 4" key="1">
    <citation type="submission" date="2019-05" db="EMBL/GenBank/DDBJ databases">
        <title>Emergence of the Ug99 lineage of the wheat stem rust pathogen through somatic hybridization.</title>
        <authorList>
            <person name="Li F."/>
            <person name="Upadhyaya N.M."/>
            <person name="Sperschneider J."/>
            <person name="Matny O."/>
            <person name="Nguyen-Phuc H."/>
            <person name="Mago R."/>
            <person name="Raley C."/>
            <person name="Miller M.E."/>
            <person name="Silverstein K.A.T."/>
            <person name="Henningsen E."/>
            <person name="Hirsch C.D."/>
            <person name="Visser B."/>
            <person name="Pretorius Z.A."/>
            <person name="Steffenson B.J."/>
            <person name="Schwessinger B."/>
            <person name="Dodds P.N."/>
            <person name="Figueroa M."/>
        </authorList>
    </citation>
    <scope>NUCLEOTIDE SEQUENCE [LARGE SCALE GENOMIC DNA]</scope>
    <source>
        <strain evidence="3 4">Ug99</strain>
    </source>
</reference>
<evidence type="ECO:0000313" key="4">
    <source>
        <dbReference type="Proteomes" id="UP000325313"/>
    </source>
</evidence>
<comment type="caution">
    <text evidence="3">The sequence shown here is derived from an EMBL/GenBank/DDBJ whole genome shotgun (WGS) entry which is preliminary data.</text>
</comment>
<dbReference type="Proteomes" id="UP000325313">
    <property type="component" value="Unassembled WGS sequence"/>
</dbReference>
<name>A0A5B0LQ06_PUCGR</name>
<accession>A0A5B0LQ06</accession>
<evidence type="ECO:0000313" key="3">
    <source>
        <dbReference type="EMBL" id="KAA1067047.1"/>
    </source>
</evidence>
<feature type="compositionally biased region" description="Pro residues" evidence="1">
    <location>
        <begin position="207"/>
        <end position="220"/>
    </location>
</feature>
<dbReference type="EMBL" id="VDEP01000508">
    <property type="protein sequence ID" value="KAA1067047.1"/>
    <property type="molecule type" value="Genomic_DNA"/>
</dbReference>
<dbReference type="InterPro" id="IPR021476">
    <property type="entry name" value="Egh16-like"/>
</dbReference>
<organism evidence="3 4">
    <name type="scientific">Puccinia graminis f. sp. tritici</name>
    <dbReference type="NCBI Taxonomy" id="56615"/>
    <lineage>
        <taxon>Eukaryota</taxon>
        <taxon>Fungi</taxon>
        <taxon>Dikarya</taxon>
        <taxon>Basidiomycota</taxon>
        <taxon>Pucciniomycotina</taxon>
        <taxon>Pucciniomycetes</taxon>
        <taxon>Pucciniales</taxon>
        <taxon>Pucciniaceae</taxon>
        <taxon>Puccinia</taxon>
    </lineage>
</organism>
<feature type="chain" id="PRO_5022868762" evidence="2">
    <location>
        <begin position="25"/>
        <end position="241"/>
    </location>
</feature>
<gene>
    <name evidence="3" type="ORF">PGTUg99_029364</name>
</gene>
<dbReference type="Pfam" id="PF11327">
    <property type="entry name" value="Egh16-like"/>
    <property type="match status" value="1"/>
</dbReference>
<evidence type="ECO:0000256" key="1">
    <source>
        <dbReference type="SAM" id="MobiDB-lite"/>
    </source>
</evidence>
<protein>
    <submittedName>
        <fullName evidence="3">Uncharacterized protein</fullName>
    </submittedName>
</protein>
<sequence length="241" mass="25633">MNPSFFNQLVIVTICLIEFSSGHSFILAIDGGNRRRSTGFGTRLTSRGNLVQNTGIILEKEIASGVTTPCGRIFGGDGLKPFVIDVAQELASAEEDGVPSATEDGSISMSVYVHNPDGGGPYTCEYSSDATLQQLQPMTITTQIEGDKGTNPAAKDFAYPLVANLPNDAICRGGIGGDTCIMRCINPLGFGSCAAIKPFLPINQPSPNQPPPNQLPPNQPGVPRMDPFKRRSMILDGFSEN</sequence>
<dbReference type="PANTHER" id="PTHR34618">
    <property type="entry name" value="SURFACE PROTEIN MAS1, PUTATIVE-RELATED"/>
    <property type="match status" value="1"/>
</dbReference>
<feature type="region of interest" description="Disordered" evidence="1">
    <location>
        <begin position="203"/>
        <end position="241"/>
    </location>
</feature>